<dbReference type="Pfam" id="PF12697">
    <property type="entry name" value="Abhydrolase_6"/>
    <property type="match status" value="1"/>
</dbReference>
<feature type="domain" description="AB hydrolase-1" evidence="1">
    <location>
        <begin position="51"/>
        <end position="333"/>
    </location>
</feature>
<evidence type="ECO:0000313" key="2">
    <source>
        <dbReference type="EMBL" id="TFK51500.1"/>
    </source>
</evidence>
<evidence type="ECO:0000259" key="1">
    <source>
        <dbReference type="Pfam" id="PF12697"/>
    </source>
</evidence>
<accession>A0A5C3N227</accession>
<sequence>MTGSSDVIKPLACSTFSLPPQSSASPLHIVAKHYVNPNNSVSPTDPSAVTLLFAHGIGLSTELWLPIIKKLYSISADTSESVKIRSVWAVDSPNHGDAGLINETVLKEQYPTEFSLKEYGVAIHSFLSSGLLSPVEASTLVGVGHSGGGGALAVCAAIASATGENPPFTSLIFVDSPWMEDRSVKPVFEQLIKALVSIEMSKPTYWPSTKEAIQYLSERPPYNRFHPDVMHETHFKPAVSAKGEAGVAFKTSNEQECATWNATDDAFAAAELLDSMLKAIPSHFIVATRGEIWPPPVLDVLERTIESHRSELASVAYIDATHYIPQEKPYELTNAIVAALRVSDL</sequence>
<gene>
    <name evidence="2" type="ORF">OE88DRAFT_1735395</name>
</gene>
<organism evidence="2 3">
    <name type="scientific">Heliocybe sulcata</name>
    <dbReference type="NCBI Taxonomy" id="5364"/>
    <lineage>
        <taxon>Eukaryota</taxon>
        <taxon>Fungi</taxon>
        <taxon>Dikarya</taxon>
        <taxon>Basidiomycota</taxon>
        <taxon>Agaricomycotina</taxon>
        <taxon>Agaricomycetes</taxon>
        <taxon>Gloeophyllales</taxon>
        <taxon>Gloeophyllaceae</taxon>
        <taxon>Heliocybe</taxon>
    </lineage>
</organism>
<dbReference type="InterPro" id="IPR029058">
    <property type="entry name" value="AB_hydrolase_fold"/>
</dbReference>
<keyword evidence="3" id="KW-1185">Reference proteome</keyword>
<dbReference type="SUPFAM" id="SSF53474">
    <property type="entry name" value="alpha/beta-Hydrolases"/>
    <property type="match status" value="1"/>
</dbReference>
<dbReference type="Proteomes" id="UP000305948">
    <property type="component" value="Unassembled WGS sequence"/>
</dbReference>
<evidence type="ECO:0000313" key="3">
    <source>
        <dbReference type="Proteomes" id="UP000305948"/>
    </source>
</evidence>
<protein>
    <recommendedName>
        <fullName evidence="1">AB hydrolase-1 domain-containing protein</fullName>
    </recommendedName>
</protein>
<dbReference type="InterPro" id="IPR000073">
    <property type="entry name" value="AB_hydrolase_1"/>
</dbReference>
<dbReference type="AlphaFoldDB" id="A0A5C3N227"/>
<proteinExistence type="predicted"/>
<name>A0A5C3N227_9AGAM</name>
<dbReference type="Gene3D" id="3.40.50.1820">
    <property type="entry name" value="alpha/beta hydrolase"/>
    <property type="match status" value="1"/>
</dbReference>
<dbReference type="EMBL" id="ML213511">
    <property type="protein sequence ID" value="TFK51500.1"/>
    <property type="molecule type" value="Genomic_DNA"/>
</dbReference>
<reference evidence="2 3" key="1">
    <citation type="journal article" date="2019" name="Nat. Ecol. Evol.">
        <title>Megaphylogeny resolves global patterns of mushroom evolution.</title>
        <authorList>
            <person name="Varga T."/>
            <person name="Krizsan K."/>
            <person name="Foldi C."/>
            <person name="Dima B."/>
            <person name="Sanchez-Garcia M."/>
            <person name="Sanchez-Ramirez S."/>
            <person name="Szollosi G.J."/>
            <person name="Szarkandi J.G."/>
            <person name="Papp V."/>
            <person name="Albert L."/>
            <person name="Andreopoulos W."/>
            <person name="Angelini C."/>
            <person name="Antonin V."/>
            <person name="Barry K.W."/>
            <person name="Bougher N.L."/>
            <person name="Buchanan P."/>
            <person name="Buyck B."/>
            <person name="Bense V."/>
            <person name="Catcheside P."/>
            <person name="Chovatia M."/>
            <person name="Cooper J."/>
            <person name="Damon W."/>
            <person name="Desjardin D."/>
            <person name="Finy P."/>
            <person name="Geml J."/>
            <person name="Haridas S."/>
            <person name="Hughes K."/>
            <person name="Justo A."/>
            <person name="Karasinski D."/>
            <person name="Kautmanova I."/>
            <person name="Kiss B."/>
            <person name="Kocsube S."/>
            <person name="Kotiranta H."/>
            <person name="LaButti K.M."/>
            <person name="Lechner B.E."/>
            <person name="Liimatainen K."/>
            <person name="Lipzen A."/>
            <person name="Lukacs Z."/>
            <person name="Mihaltcheva S."/>
            <person name="Morgado L.N."/>
            <person name="Niskanen T."/>
            <person name="Noordeloos M.E."/>
            <person name="Ohm R.A."/>
            <person name="Ortiz-Santana B."/>
            <person name="Ovrebo C."/>
            <person name="Racz N."/>
            <person name="Riley R."/>
            <person name="Savchenko A."/>
            <person name="Shiryaev A."/>
            <person name="Soop K."/>
            <person name="Spirin V."/>
            <person name="Szebenyi C."/>
            <person name="Tomsovsky M."/>
            <person name="Tulloss R.E."/>
            <person name="Uehling J."/>
            <person name="Grigoriev I.V."/>
            <person name="Vagvolgyi C."/>
            <person name="Papp T."/>
            <person name="Martin F.M."/>
            <person name="Miettinen O."/>
            <person name="Hibbett D.S."/>
            <person name="Nagy L.G."/>
        </authorList>
    </citation>
    <scope>NUCLEOTIDE SEQUENCE [LARGE SCALE GENOMIC DNA]</scope>
    <source>
        <strain evidence="2 3">OMC1185</strain>
    </source>
</reference>
<dbReference type="OrthoDB" id="94039at2759"/>